<dbReference type="OrthoDB" id="9790784at2"/>
<dbReference type="PRINTS" id="PR00723">
    <property type="entry name" value="SUBTILISIN"/>
</dbReference>
<organism evidence="11 12">
    <name type="scientific">Photobacterium aphoticum</name>
    <dbReference type="NCBI Taxonomy" id="754436"/>
    <lineage>
        <taxon>Bacteria</taxon>
        <taxon>Pseudomonadati</taxon>
        <taxon>Pseudomonadota</taxon>
        <taxon>Gammaproteobacteria</taxon>
        <taxon>Vibrionales</taxon>
        <taxon>Vibrionaceae</taxon>
        <taxon>Photobacterium</taxon>
    </lineage>
</organism>
<evidence type="ECO:0000256" key="1">
    <source>
        <dbReference type="ARBA" id="ARBA00005325"/>
    </source>
</evidence>
<dbReference type="InterPro" id="IPR000209">
    <property type="entry name" value="Peptidase_S8/S53_dom"/>
</dbReference>
<dbReference type="AlphaFoldDB" id="A0A0J1GTC9"/>
<dbReference type="Gene3D" id="3.40.50.200">
    <property type="entry name" value="Peptidase S8/S53 domain"/>
    <property type="match status" value="1"/>
</dbReference>
<evidence type="ECO:0000256" key="3">
    <source>
        <dbReference type="ARBA" id="ARBA00022729"/>
    </source>
</evidence>
<dbReference type="PROSITE" id="PS00138">
    <property type="entry name" value="SUBTILASE_SER"/>
    <property type="match status" value="1"/>
</dbReference>
<evidence type="ECO:0000256" key="5">
    <source>
        <dbReference type="ARBA" id="ARBA00022825"/>
    </source>
</evidence>
<feature type="active site" description="Charge relay system" evidence="7 8">
    <location>
        <position position="348"/>
    </location>
</feature>
<feature type="active site" description="Charge relay system" evidence="7 8">
    <location>
        <position position="72"/>
    </location>
</feature>
<dbReference type="Gene3D" id="2.60.120.260">
    <property type="entry name" value="Galactose-binding domain-like"/>
    <property type="match status" value="1"/>
</dbReference>
<dbReference type="InterPro" id="IPR023827">
    <property type="entry name" value="Peptidase_S8_Asp-AS"/>
</dbReference>
<dbReference type="CDD" id="cd04059">
    <property type="entry name" value="Peptidases_S8_Protein_convertases_Kexins_Furin-like"/>
    <property type="match status" value="1"/>
</dbReference>
<dbReference type="PROSITE" id="PS51829">
    <property type="entry name" value="P_HOMO_B"/>
    <property type="match status" value="1"/>
</dbReference>
<accession>A0A0J1GTC9</accession>
<gene>
    <name evidence="11" type="ORF">ABT58_01425</name>
</gene>
<evidence type="ECO:0000313" key="12">
    <source>
        <dbReference type="Proteomes" id="UP000036426"/>
    </source>
</evidence>
<dbReference type="GO" id="GO:0016485">
    <property type="term" value="P:protein processing"/>
    <property type="evidence" value="ECO:0007669"/>
    <property type="project" value="TreeGrafter"/>
</dbReference>
<dbReference type="Proteomes" id="UP000036426">
    <property type="component" value="Unassembled WGS sequence"/>
</dbReference>
<dbReference type="Pfam" id="PF00082">
    <property type="entry name" value="Peptidase_S8"/>
    <property type="match status" value="1"/>
</dbReference>
<dbReference type="GO" id="GO:0004252">
    <property type="term" value="F:serine-type endopeptidase activity"/>
    <property type="evidence" value="ECO:0007669"/>
    <property type="project" value="UniProtKB-UniRule"/>
</dbReference>
<evidence type="ECO:0000259" key="10">
    <source>
        <dbReference type="PROSITE" id="PS51829"/>
    </source>
</evidence>
<comment type="caution">
    <text evidence="11">The sequence shown here is derived from an EMBL/GenBank/DDBJ whole genome shotgun (WGS) entry which is preliminary data.</text>
</comment>
<dbReference type="PANTHER" id="PTHR42884:SF14">
    <property type="entry name" value="NEUROENDOCRINE CONVERTASE 1"/>
    <property type="match status" value="1"/>
</dbReference>
<dbReference type="PATRIC" id="fig|754436.4.peg.300"/>
<dbReference type="InterPro" id="IPR034182">
    <property type="entry name" value="Kexin/furin"/>
</dbReference>
<keyword evidence="4 8" id="KW-0378">Hydrolase</keyword>
<evidence type="ECO:0000256" key="4">
    <source>
        <dbReference type="ARBA" id="ARBA00022801"/>
    </source>
</evidence>
<evidence type="ECO:0000313" key="11">
    <source>
        <dbReference type="EMBL" id="KLV02926.1"/>
    </source>
</evidence>
<keyword evidence="2 8" id="KW-0645">Protease</keyword>
<evidence type="ECO:0000256" key="6">
    <source>
        <dbReference type="ARBA" id="ARBA00022837"/>
    </source>
</evidence>
<feature type="region of interest" description="Disordered" evidence="9">
    <location>
        <begin position="88"/>
        <end position="110"/>
    </location>
</feature>
<dbReference type="SUPFAM" id="SSF49785">
    <property type="entry name" value="Galactose-binding domain-like"/>
    <property type="match status" value="1"/>
</dbReference>
<feature type="domain" description="P/Homo B" evidence="10">
    <location>
        <begin position="445"/>
        <end position="602"/>
    </location>
</feature>
<dbReference type="InterPro" id="IPR023828">
    <property type="entry name" value="Peptidase_S8_Ser-AS"/>
</dbReference>
<dbReference type="GO" id="GO:0005737">
    <property type="term" value="C:cytoplasm"/>
    <property type="evidence" value="ECO:0007669"/>
    <property type="project" value="UniProtKB-ARBA"/>
</dbReference>
<keyword evidence="6" id="KW-0106">Calcium</keyword>
<dbReference type="InterPro" id="IPR036852">
    <property type="entry name" value="Peptidase_S8/S53_dom_sf"/>
</dbReference>
<keyword evidence="3" id="KW-0732">Signal</keyword>
<evidence type="ECO:0000256" key="7">
    <source>
        <dbReference type="PIRSR" id="PIRSR615500-1"/>
    </source>
</evidence>
<dbReference type="PROSITE" id="PS51892">
    <property type="entry name" value="SUBTILASE"/>
    <property type="match status" value="1"/>
</dbReference>
<sequence length="602" mass="64646">MKPAPVHGPHIDLSWVPDLPPGDPLFTHQWHLRNTGQTAFSQSAGTPGQDMNLWITHLLGIQGVGVNVAIIDDGLEINHPDLAANIRPGSRDFVNNDDDPTPTSPDDTHGTSVAGLTAAVGWNGIGGRGVAPRAGLKGYNWLNSQTVDGWLMSHGTTARTQDVRVYNQSYGYSVINPISYDLPNDPSLALEEFVYEDVTRNTHQGRGSLFVKSAGNNYNYFYAWLGAQLGAGLVFPADLFDPNRVGPANNGLPMQDSNLTPTNASYWNLTVSALDAHGKRSSYSSVGANVFLSAPGGEFGVDAPAMVTTDLTGCEAGMNRITIAENGLHGGTELDPNCDFRGTMNGTSSSAPNTSGAVALLMSANPALSWRDVRHILASTATKTDPDSVGVPLTFTQASGEPATYDAIPGWQTNGAGYDFHNFYGLGRVNIDSAVMMALHYDSPLPPLQVTDWMSTTAAVAIPDATVAGASSTFVATQDDFVVESLQVRVDIDHQRLNDLAIELISPAGTRSVLLSPRTGLVGQSVNPEVQGFSKQLMLSHHFYGEEIEGEWQLVVRDTNGGEHVWIAYLDPQNAFFVDLPNNAQDGVLKSWDIRFFGHEEK</sequence>
<dbReference type="Pfam" id="PF01483">
    <property type="entry name" value="P_proprotein"/>
    <property type="match status" value="1"/>
</dbReference>
<evidence type="ECO:0000256" key="9">
    <source>
        <dbReference type="SAM" id="MobiDB-lite"/>
    </source>
</evidence>
<dbReference type="InterPro" id="IPR002884">
    <property type="entry name" value="P_dom"/>
</dbReference>
<name>A0A0J1GTC9_9GAMM</name>
<dbReference type="GO" id="GO:0016020">
    <property type="term" value="C:membrane"/>
    <property type="evidence" value="ECO:0007669"/>
    <property type="project" value="TreeGrafter"/>
</dbReference>
<protein>
    <recommendedName>
        <fullName evidence="10">P/Homo B domain-containing protein</fullName>
    </recommendedName>
</protein>
<proteinExistence type="inferred from homology"/>
<dbReference type="PROSITE" id="PS00136">
    <property type="entry name" value="SUBTILASE_ASP"/>
    <property type="match status" value="1"/>
</dbReference>
<dbReference type="InterPro" id="IPR008979">
    <property type="entry name" value="Galactose-bd-like_sf"/>
</dbReference>
<evidence type="ECO:0000256" key="2">
    <source>
        <dbReference type="ARBA" id="ARBA00022670"/>
    </source>
</evidence>
<dbReference type="PANTHER" id="PTHR42884">
    <property type="entry name" value="PROPROTEIN CONVERTASE SUBTILISIN/KEXIN-RELATED"/>
    <property type="match status" value="1"/>
</dbReference>
<dbReference type="EMBL" id="LDOV01000002">
    <property type="protein sequence ID" value="KLV02926.1"/>
    <property type="molecule type" value="Genomic_DNA"/>
</dbReference>
<comment type="similarity">
    <text evidence="1">Belongs to the peptidase S8 family. Furin subfamily.</text>
</comment>
<evidence type="ECO:0000256" key="8">
    <source>
        <dbReference type="PROSITE-ProRule" id="PRU01240"/>
    </source>
</evidence>
<reference evidence="11 12" key="1">
    <citation type="submission" date="2015-05" db="EMBL/GenBank/DDBJ databases">
        <title>Photobacterium galathea sp. nov.</title>
        <authorList>
            <person name="Machado H."/>
            <person name="Gram L."/>
        </authorList>
    </citation>
    <scope>NUCLEOTIDE SEQUENCE [LARGE SCALE GENOMIC DNA]</scope>
    <source>
        <strain evidence="11 12">DSM 25995</strain>
    </source>
</reference>
<keyword evidence="5 8" id="KW-0720">Serine protease</keyword>
<dbReference type="GO" id="GO:0012505">
    <property type="term" value="C:endomembrane system"/>
    <property type="evidence" value="ECO:0007669"/>
    <property type="project" value="UniProtKB-ARBA"/>
</dbReference>
<feature type="active site" description="Charge relay system" evidence="7 8">
    <location>
        <position position="109"/>
    </location>
</feature>
<dbReference type="InterPro" id="IPR015500">
    <property type="entry name" value="Peptidase_S8_subtilisin-rel"/>
</dbReference>
<keyword evidence="12" id="KW-1185">Reference proteome</keyword>
<dbReference type="SUPFAM" id="SSF52743">
    <property type="entry name" value="Subtilisin-like"/>
    <property type="match status" value="1"/>
</dbReference>